<sequence>MFGFGRKKDKKTKKDAQQEETAVLTPEDKEQIQLSISLKEQEFEQAAEEKHAKILEEIGMAYVELGDDDRAIDFLEKSIQIEKSVGDGYKNLLRLYNKKRAEAAKANDDKTLQIYLNKMDQLMQVSKDVTRGVR</sequence>
<organism evidence="3 4">
    <name type="scientific">Terribacillus halophilus</name>
    <dbReference type="NCBI Taxonomy" id="361279"/>
    <lineage>
        <taxon>Bacteria</taxon>
        <taxon>Bacillati</taxon>
        <taxon>Bacillota</taxon>
        <taxon>Bacilli</taxon>
        <taxon>Bacillales</taxon>
        <taxon>Bacillaceae</taxon>
        <taxon>Terribacillus</taxon>
    </lineage>
</organism>
<protein>
    <submittedName>
        <fullName evidence="3">Uncharacterized protein</fullName>
    </submittedName>
</protein>
<evidence type="ECO:0000313" key="3">
    <source>
        <dbReference type="EMBL" id="SDC94807.1"/>
    </source>
</evidence>
<feature type="repeat" description="TPR" evidence="1">
    <location>
        <begin position="52"/>
        <end position="85"/>
    </location>
</feature>
<gene>
    <name evidence="3" type="ORF">SAMN05421663_105186</name>
</gene>
<dbReference type="PROSITE" id="PS50005">
    <property type="entry name" value="TPR"/>
    <property type="match status" value="1"/>
</dbReference>
<dbReference type="EMBL" id="FMZB01000005">
    <property type="protein sequence ID" value="SDC94807.1"/>
    <property type="molecule type" value="Genomic_DNA"/>
</dbReference>
<evidence type="ECO:0000256" key="1">
    <source>
        <dbReference type="PROSITE-ProRule" id="PRU00339"/>
    </source>
</evidence>
<name>A0A1G6QSX7_9BACI</name>
<feature type="compositionally biased region" description="Basic residues" evidence="2">
    <location>
        <begin position="1"/>
        <end position="11"/>
    </location>
</feature>
<evidence type="ECO:0000256" key="2">
    <source>
        <dbReference type="SAM" id="MobiDB-lite"/>
    </source>
</evidence>
<evidence type="ECO:0000313" key="4">
    <source>
        <dbReference type="Proteomes" id="UP000198666"/>
    </source>
</evidence>
<dbReference type="InterPro" id="IPR011990">
    <property type="entry name" value="TPR-like_helical_dom_sf"/>
</dbReference>
<dbReference type="InterPro" id="IPR019734">
    <property type="entry name" value="TPR_rpt"/>
</dbReference>
<keyword evidence="4" id="KW-1185">Reference proteome</keyword>
<keyword evidence="1" id="KW-0802">TPR repeat</keyword>
<dbReference type="Gene3D" id="1.25.40.10">
    <property type="entry name" value="Tetratricopeptide repeat domain"/>
    <property type="match status" value="1"/>
</dbReference>
<dbReference type="AlphaFoldDB" id="A0A1G6QSX7"/>
<proteinExistence type="predicted"/>
<dbReference type="STRING" id="361279.SAMN05421663_105186"/>
<dbReference type="SUPFAM" id="SSF81901">
    <property type="entry name" value="HCP-like"/>
    <property type="match status" value="1"/>
</dbReference>
<dbReference type="RefSeq" id="WP_093727268.1">
    <property type="nucleotide sequence ID" value="NZ_FMZB01000005.1"/>
</dbReference>
<reference evidence="4" key="1">
    <citation type="submission" date="2016-10" db="EMBL/GenBank/DDBJ databases">
        <authorList>
            <person name="Varghese N."/>
            <person name="Submissions S."/>
        </authorList>
    </citation>
    <scope>NUCLEOTIDE SEQUENCE [LARGE SCALE GENOMIC DNA]</scope>
    <source>
        <strain evidence="4">DSM 21620</strain>
    </source>
</reference>
<accession>A0A1G6QSX7</accession>
<dbReference type="Proteomes" id="UP000198666">
    <property type="component" value="Unassembled WGS sequence"/>
</dbReference>
<dbReference type="OrthoDB" id="7066280at2"/>
<feature type="region of interest" description="Disordered" evidence="2">
    <location>
        <begin position="1"/>
        <end position="27"/>
    </location>
</feature>